<dbReference type="AlphaFoldDB" id="X6N0L9"/>
<proteinExistence type="predicted"/>
<evidence type="ECO:0000313" key="1">
    <source>
        <dbReference type="EMBL" id="ETO19423.1"/>
    </source>
</evidence>
<organism evidence="1 2">
    <name type="scientific">Reticulomyxa filosa</name>
    <dbReference type="NCBI Taxonomy" id="46433"/>
    <lineage>
        <taxon>Eukaryota</taxon>
        <taxon>Sar</taxon>
        <taxon>Rhizaria</taxon>
        <taxon>Retaria</taxon>
        <taxon>Foraminifera</taxon>
        <taxon>Monothalamids</taxon>
        <taxon>Reticulomyxidae</taxon>
        <taxon>Reticulomyxa</taxon>
    </lineage>
</organism>
<accession>X6N0L9</accession>
<protein>
    <submittedName>
        <fullName evidence="1">Uncharacterized protein</fullName>
    </submittedName>
</protein>
<comment type="caution">
    <text evidence="1">The sequence shown here is derived from an EMBL/GenBank/DDBJ whole genome shotgun (WGS) entry which is preliminary data.</text>
</comment>
<reference evidence="1 2" key="1">
    <citation type="journal article" date="2013" name="Curr. Biol.">
        <title>The Genome of the Foraminiferan Reticulomyxa filosa.</title>
        <authorList>
            <person name="Glockner G."/>
            <person name="Hulsmann N."/>
            <person name="Schleicher M."/>
            <person name="Noegel A.A."/>
            <person name="Eichinger L."/>
            <person name="Gallinger C."/>
            <person name="Pawlowski J."/>
            <person name="Sierra R."/>
            <person name="Euteneuer U."/>
            <person name="Pillet L."/>
            <person name="Moustafa A."/>
            <person name="Platzer M."/>
            <person name="Groth M."/>
            <person name="Szafranski K."/>
            <person name="Schliwa M."/>
        </authorList>
    </citation>
    <scope>NUCLEOTIDE SEQUENCE [LARGE SCALE GENOMIC DNA]</scope>
</reference>
<dbReference type="Proteomes" id="UP000023152">
    <property type="component" value="Unassembled WGS sequence"/>
</dbReference>
<dbReference type="EMBL" id="ASPP01013685">
    <property type="protein sequence ID" value="ETO19423.1"/>
    <property type="molecule type" value="Genomic_DNA"/>
</dbReference>
<name>X6N0L9_RETFI</name>
<sequence length="146" mass="17735">MCHVLCITVRYIPKKFGIRIFSLSFLNTFKIVERSRVFDYKRFHVLCQQYLLRRDLHCQRRHLRSGFQTETLEKGGRPPLYTEYPHLRYFLDNGPLQKCREFKWKVWRNNQKLAKEEFACFRANKMRLFIALELLDKVVISGTEEK</sequence>
<evidence type="ECO:0000313" key="2">
    <source>
        <dbReference type="Proteomes" id="UP000023152"/>
    </source>
</evidence>
<gene>
    <name evidence="1" type="ORF">RFI_17806</name>
</gene>
<feature type="non-terminal residue" evidence="1">
    <location>
        <position position="146"/>
    </location>
</feature>
<keyword evidence="2" id="KW-1185">Reference proteome</keyword>